<dbReference type="GO" id="GO:0046983">
    <property type="term" value="F:protein dimerization activity"/>
    <property type="evidence" value="ECO:0007669"/>
    <property type="project" value="InterPro"/>
</dbReference>
<dbReference type="PROSITE" id="PS50888">
    <property type="entry name" value="BHLH"/>
    <property type="match status" value="1"/>
</dbReference>
<proteinExistence type="predicted"/>
<dbReference type="Gene3D" id="4.10.280.10">
    <property type="entry name" value="Helix-loop-helix DNA-binding domain"/>
    <property type="match status" value="1"/>
</dbReference>
<accession>A0A1I7WSF2</accession>
<dbReference type="GO" id="GO:0032502">
    <property type="term" value="P:developmental process"/>
    <property type="evidence" value="ECO:0007669"/>
    <property type="project" value="TreeGrafter"/>
</dbReference>
<dbReference type="SUPFAM" id="SSF47459">
    <property type="entry name" value="HLH, helix-loop-helix DNA-binding domain"/>
    <property type="match status" value="1"/>
</dbReference>
<dbReference type="Pfam" id="PF00010">
    <property type="entry name" value="HLH"/>
    <property type="match status" value="1"/>
</dbReference>
<feature type="region of interest" description="Disordered" evidence="1">
    <location>
        <begin position="116"/>
        <end position="165"/>
    </location>
</feature>
<dbReference type="AlphaFoldDB" id="A0A1I7WSF2"/>
<dbReference type="CDD" id="cd11390">
    <property type="entry name" value="bHLH_TS"/>
    <property type="match status" value="1"/>
</dbReference>
<evidence type="ECO:0000313" key="4">
    <source>
        <dbReference type="WBParaSite" id="Hba_08016"/>
    </source>
</evidence>
<dbReference type="GO" id="GO:0000981">
    <property type="term" value="F:DNA-binding transcription factor activity, RNA polymerase II-specific"/>
    <property type="evidence" value="ECO:0007669"/>
    <property type="project" value="TreeGrafter"/>
</dbReference>
<name>A0A1I7WSF2_HETBA</name>
<keyword evidence="3" id="KW-1185">Reference proteome</keyword>
<evidence type="ECO:0000259" key="2">
    <source>
        <dbReference type="PROSITE" id="PS50888"/>
    </source>
</evidence>
<evidence type="ECO:0000256" key="1">
    <source>
        <dbReference type="SAM" id="MobiDB-lite"/>
    </source>
</evidence>
<dbReference type="PANTHER" id="PTHR23349">
    <property type="entry name" value="BASIC HELIX-LOOP-HELIX TRANSCRIPTION FACTOR, TWIST"/>
    <property type="match status" value="1"/>
</dbReference>
<evidence type="ECO:0000313" key="3">
    <source>
        <dbReference type="Proteomes" id="UP000095283"/>
    </source>
</evidence>
<dbReference type="PANTHER" id="PTHR23349:SF68">
    <property type="entry name" value="FI14601P"/>
    <property type="match status" value="1"/>
</dbReference>
<dbReference type="InterPro" id="IPR050283">
    <property type="entry name" value="E-box_TF_Regulators"/>
</dbReference>
<dbReference type="SMART" id="SM00353">
    <property type="entry name" value="HLH"/>
    <property type="match status" value="1"/>
</dbReference>
<reference evidence="4" key="1">
    <citation type="submission" date="2016-11" db="UniProtKB">
        <authorList>
            <consortium name="WormBaseParasite"/>
        </authorList>
    </citation>
    <scope>IDENTIFICATION</scope>
</reference>
<dbReference type="WBParaSite" id="Hba_08016">
    <property type="protein sequence ID" value="Hba_08016"/>
    <property type="gene ID" value="Hba_08016"/>
</dbReference>
<feature type="compositionally biased region" description="Low complexity" evidence="1">
    <location>
        <begin position="136"/>
        <end position="147"/>
    </location>
</feature>
<feature type="compositionally biased region" description="Basic and acidic residues" evidence="1">
    <location>
        <begin position="116"/>
        <end position="135"/>
    </location>
</feature>
<dbReference type="InterPro" id="IPR011598">
    <property type="entry name" value="bHLH_dom"/>
</dbReference>
<dbReference type="InterPro" id="IPR036638">
    <property type="entry name" value="HLH_DNA-bd_sf"/>
</dbReference>
<dbReference type="GO" id="GO:0000977">
    <property type="term" value="F:RNA polymerase II transcription regulatory region sequence-specific DNA binding"/>
    <property type="evidence" value="ECO:0007669"/>
    <property type="project" value="TreeGrafter"/>
</dbReference>
<dbReference type="Proteomes" id="UP000095283">
    <property type="component" value="Unplaced"/>
</dbReference>
<sequence>MTRSCSTASSSSPDDFRRLRSTLKEKKRNVEINQAFENLQRQLPHVPTSTRLPKIKTLRLALKYIEHLNSILNGDKQASLFFIAFIMSNYMNGPRPLCIDDFAAVAMQEIQVRNSYTDRAKTEEGLASSVDEHESSGGTTTSCSTSSQDHLRSPPHSAHMIQNPSTFMFPPHVSTQMPPMYMPSTNYSHYHQQSFWQQ</sequence>
<organism evidence="3 4">
    <name type="scientific">Heterorhabditis bacteriophora</name>
    <name type="common">Entomopathogenic nematode worm</name>
    <dbReference type="NCBI Taxonomy" id="37862"/>
    <lineage>
        <taxon>Eukaryota</taxon>
        <taxon>Metazoa</taxon>
        <taxon>Ecdysozoa</taxon>
        <taxon>Nematoda</taxon>
        <taxon>Chromadorea</taxon>
        <taxon>Rhabditida</taxon>
        <taxon>Rhabditina</taxon>
        <taxon>Rhabditomorpha</taxon>
        <taxon>Strongyloidea</taxon>
        <taxon>Heterorhabditidae</taxon>
        <taxon>Heterorhabditis</taxon>
    </lineage>
</organism>
<protein>
    <submittedName>
        <fullName evidence="4">BHLH domain-containing protein</fullName>
    </submittedName>
</protein>
<feature type="domain" description="BHLH" evidence="2">
    <location>
        <begin position="16"/>
        <end position="68"/>
    </location>
</feature>